<dbReference type="PANTHER" id="PTHR48090">
    <property type="entry name" value="UNDECAPRENYL-PHOSPHATE 4-DEOXY-4-FORMAMIDO-L-ARABINOSE TRANSFERASE-RELATED"/>
    <property type="match status" value="1"/>
</dbReference>
<dbReference type="InterPro" id="IPR001173">
    <property type="entry name" value="Glyco_trans_2-like"/>
</dbReference>
<dbReference type="AlphaFoldDB" id="A0A1F5SV80"/>
<dbReference type="InterPro" id="IPR050256">
    <property type="entry name" value="Glycosyltransferase_2"/>
</dbReference>
<reference evidence="3 4" key="1">
    <citation type="journal article" date="2016" name="Nat. Commun.">
        <title>Thousands of microbial genomes shed light on interconnected biogeochemical processes in an aquifer system.</title>
        <authorList>
            <person name="Anantharaman K."/>
            <person name="Brown C.T."/>
            <person name="Hug L.A."/>
            <person name="Sharon I."/>
            <person name="Castelle C.J."/>
            <person name="Probst A.J."/>
            <person name="Thomas B.C."/>
            <person name="Singh A."/>
            <person name="Wilkins M.J."/>
            <person name="Karaoz U."/>
            <person name="Brodie E.L."/>
            <person name="Williams K.H."/>
            <person name="Hubbard S.S."/>
            <person name="Banfield J.F."/>
        </authorList>
    </citation>
    <scope>NUCLEOTIDE SEQUENCE [LARGE SCALE GENOMIC DNA]</scope>
</reference>
<dbReference type="CDD" id="cd04179">
    <property type="entry name" value="DPM_DPG-synthase_like"/>
    <property type="match status" value="1"/>
</dbReference>
<name>A0A1F5SV80_9BACT</name>
<dbReference type="Pfam" id="PF00535">
    <property type="entry name" value="Glycos_transf_2"/>
    <property type="match status" value="1"/>
</dbReference>
<keyword evidence="1" id="KW-0812">Transmembrane</keyword>
<evidence type="ECO:0000313" key="4">
    <source>
        <dbReference type="Proteomes" id="UP000176915"/>
    </source>
</evidence>
<keyword evidence="1" id="KW-0472">Membrane</keyword>
<comment type="caution">
    <text evidence="3">The sequence shown here is derived from an EMBL/GenBank/DDBJ whole genome shotgun (WGS) entry which is preliminary data.</text>
</comment>
<feature type="transmembrane region" description="Helical" evidence="1">
    <location>
        <begin position="150"/>
        <end position="168"/>
    </location>
</feature>
<gene>
    <name evidence="3" type="ORF">A3H09_01665</name>
</gene>
<proteinExistence type="predicted"/>
<dbReference type="Gene3D" id="3.90.550.10">
    <property type="entry name" value="Spore Coat Polysaccharide Biosynthesis Protein SpsA, Chain A"/>
    <property type="match status" value="1"/>
</dbReference>
<dbReference type="InterPro" id="IPR029044">
    <property type="entry name" value="Nucleotide-diphossugar_trans"/>
</dbReference>
<dbReference type="PANTHER" id="PTHR48090:SF7">
    <property type="entry name" value="RFBJ PROTEIN"/>
    <property type="match status" value="1"/>
</dbReference>
<organism evidence="3 4">
    <name type="scientific">Candidatus Falkowbacteria bacterium RIFCSPLOWO2_12_FULL_45_13</name>
    <dbReference type="NCBI Taxonomy" id="1797991"/>
    <lineage>
        <taxon>Bacteria</taxon>
        <taxon>Candidatus Falkowiibacteriota</taxon>
    </lineage>
</organism>
<evidence type="ECO:0000259" key="2">
    <source>
        <dbReference type="Pfam" id="PF00535"/>
    </source>
</evidence>
<evidence type="ECO:0000256" key="1">
    <source>
        <dbReference type="SAM" id="Phobius"/>
    </source>
</evidence>
<keyword evidence="1" id="KW-1133">Transmembrane helix</keyword>
<dbReference type="SUPFAM" id="SSF53448">
    <property type="entry name" value="Nucleotide-diphospho-sugar transferases"/>
    <property type="match status" value="1"/>
</dbReference>
<feature type="domain" description="Glycosyltransferase 2-like" evidence="2">
    <location>
        <begin position="18"/>
        <end position="182"/>
    </location>
</feature>
<dbReference type="EMBL" id="MFFY01000043">
    <property type="protein sequence ID" value="OGF30637.1"/>
    <property type="molecule type" value="Genomic_DNA"/>
</dbReference>
<protein>
    <recommendedName>
        <fullName evidence="2">Glycosyltransferase 2-like domain-containing protein</fullName>
    </recommendedName>
</protein>
<evidence type="ECO:0000313" key="3">
    <source>
        <dbReference type="EMBL" id="OGF30637.1"/>
    </source>
</evidence>
<dbReference type="Proteomes" id="UP000176915">
    <property type="component" value="Unassembled WGS sequence"/>
</dbReference>
<accession>A0A1F5SV80</accession>
<sequence length="249" mass="28765">MAMGYEATISTSTPVELSVVILCYRARESTRQFAERIRALFNQEEIFNYELILVGNYCSLDNDTTPRVVKELAEKYDNIRYVALKKQGMMGWDMKSGLSQAGGKYIAVIDGDGQMPVEDLVRVYRAIVSAQADLVKTYRLKRGDSLWRKIISWLYNIFFSILFPGLALKDINSKPKIFTNSAYNKLKLLSDDWFIDAEIMIQARRLKFKVVEIPTVFLGLVGRRSFVGLKTIFEFIKNLLVYRLKEFFK</sequence>